<dbReference type="EMBL" id="CP007142">
    <property type="protein sequence ID" value="AJQ94393.1"/>
    <property type="molecule type" value="Genomic_DNA"/>
</dbReference>
<feature type="compositionally biased region" description="Polar residues" evidence="1">
    <location>
        <begin position="583"/>
        <end position="593"/>
    </location>
</feature>
<dbReference type="KEGG" id="gsn:YC6258_02355"/>
<gene>
    <name evidence="2" type="ORF">YC6258_02355</name>
</gene>
<dbReference type="STRING" id="1445510.YC6258_02355"/>
<evidence type="ECO:0008006" key="4">
    <source>
        <dbReference type="Google" id="ProtNLM"/>
    </source>
</evidence>
<evidence type="ECO:0000256" key="1">
    <source>
        <dbReference type="SAM" id="MobiDB-lite"/>
    </source>
</evidence>
<dbReference type="Proteomes" id="UP000032266">
    <property type="component" value="Chromosome"/>
</dbReference>
<sequence>MDSRQDKQYLQVPRQTLTTLSFCEPTARQLNAWVSSLPMANIGETARQLYHAVIEFNQLRLSDQSRFELLELVRGPIYYICNALNNRYLLQTVVLDENQRKIANLAQALQTHLAIGYKIILAEFMNNGTGKAKEIVSKSLHRVLADIAPNILRSYQLYLRTPPGIWRELHQLYQFSVAYNLTHYQLADDMSVSDQKLSVKELYCRTLLLGTCQPNQLHQRDLSEVYGALELWASDVQIEDVADERSTLIINPESDSGPIYRHLLKPQTLSDYMGLNTTALVRALHASQSSGASNGKGTGTSGFRVPEGISAVLINHLIQSWGGMKQRTFSRSPAAGEVEIAVGLIASHYHLSGQVGFYQQLYHSQGGYGNNPFIGSSAVHFDMTEHKTLREHQDVWEESFDAGRATRNDINSNSKPLDFGGDSAIDVPRDAEETPPKYIVSLVNTSPRGYCVRWQQSLAANVQTGEIIVIRENNANRWNLGIIRWIRQAAKEGALMGVELIAPNARPSAIRLHNKTGQHGDYMRAMIIPEIRQIGQPISIIVPRMPFQVGHKVGLNIDGREDKYQLIKRLQGTSAFNQYQIKSSESKPLNQDKSATDDDGFESLWRQL</sequence>
<name>A0A0C5VM02_9GAMM</name>
<feature type="region of interest" description="Disordered" evidence="1">
    <location>
        <begin position="583"/>
        <end position="602"/>
    </location>
</feature>
<accession>A0A0C5VM02</accession>
<protein>
    <recommendedName>
        <fullName evidence="4">GTPase</fullName>
    </recommendedName>
</protein>
<organism evidence="2 3">
    <name type="scientific">Gynuella sunshinyii YC6258</name>
    <dbReference type="NCBI Taxonomy" id="1445510"/>
    <lineage>
        <taxon>Bacteria</taxon>
        <taxon>Pseudomonadati</taxon>
        <taxon>Pseudomonadota</taxon>
        <taxon>Gammaproteobacteria</taxon>
        <taxon>Oceanospirillales</taxon>
        <taxon>Saccharospirillaceae</taxon>
        <taxon>Gynuella</taxon>
    </lineage>
</organism>
<reference evidence="2 3" key="1">
    <citation type="submission" date="2014-01" db="EMBL/GenBank/DDBJ databases">
        <title>Full genme sequencing of cellulolytic bacterium Gynuella sunshinyii YC6258T gen. nov., sp. nov.</title>
        <authorList>
            <person name="Khan H."/>
            <person name="Chung E.J."/>
            <person name="Chung Y.R."/>
        </authorList>
    </citation>
    <scope>NUCLEOTIDE SEQUENCE [LARGE SCALE GENOMIC DNA]</scope>
    <source>
        <strain evidence="2 3">YC6258</strain>
    </source>
</reference>
<dbReference type="RefSeq" id="WP_044616926.1">
    <property type="nucleotide sequence ID" value="NZ_CP007142.1"/>
</dbReference>
<dbReference type="HOGENOM" id="CLU_031627_1_0_6"/>
<dbReference type="OrthoDB" id="5724405at2"/>
<keyword evidence="3" id="KW-1185">Reference proteome</keyword>
<evidence type="ECO:0000313" key="2">
    <source>
        <dbReference type="EMBL" id="AJQ94393.1"/>
    </source>
</evidence>
<evidence type="ECO:0000313" key="3">
    <source>
        <dbReference type="Proteomes" id="UP000032266"/>
    </source>
</evidence>
<proteinExistence type="predicted"/>
<dbReference type="AlphaFoldDB" id="A0A0C5VM02"/>